<feature type="domain" description="Cathepsin propeptide inhibitor" evidence="4">
    <location>
        <begin position="27"/>
        <end position="87"/>
    </location>
</feature>
<dbReference type="InterPro" id="IPR039417">
    <property type="entry name" value="Peptidase_C1A_papain-like"/>
</dbReference>
<dbReference type="SMART" id="SM00645">
    <property type="entry name" value="Pept_C1"/>
    <property type="match status" value="1"/>
</dbReference>
<dbReference type="InterPro" id="IPR000668">
    <property type="entry name" value="Peptidase_C1A_C"/>
</dbReference>
<dbReference type="PROSITE" id="PS00639">
    <property type="entry name" value="THIOL_PROTEASE_HIS"/>
    <property type="match status" value="1"/>
</dbReference>
<dbReference type="GeneID" id="108612627"/>
<name>A0ABM1P1I2_DROAR</name>
<dbReference type="InterPro" id="IPR013128">
    <property type="entry name" value="Peptidase_C1A"/>
</dbReference>
<dbReference type="RefSeq" id="XP_017861068.1">
    <property type="nucleotide sequence ID" value="XM_018005579.1"/>
</dbReference>
<reference evidence="6" key="3">
    <citation type="submission" date="2025-08" db="UniProtKB">
        <authorList>
            <consortium name="RefSeq"/>
        </authorList>
    </citation>
    <scope>IDENTIFICATION</scope>
    <source>
        <tissue evidence="6">Whole organism</tissue>
    </source>
</reference>
<dbReference type="Pfam" id="PF08246">
    <property type="entry name" value="Inhibitor_I29"/>
    <property type="match status" value="1"/>
</dbReference>
<dbReference type="Gene3D" id="3.90.70.10">
    <property type="entry name" value="Cysteine proteinases"/>
    <property type="match status" value="1"/>
</dbReference>
<reference evidence="5" key="2">
    <citation type="journal article" date="2016" name="G3 (Bethesda)">
        <title>Genome Evolution in Three Species of Cactophilic Drosophila.</title>
        <authorList>
            <person name="Sanchez-Flores A."/>
            <person name="Penazola F."/>
            <person name="Carpinteyro-Ponce J."/>
            <person name="Nazario-Yepiz N."/>
            <person name="Abreu-Goodger C."/>
            <person name="Machado C.A."/>
            <person name="Markow T.A."/>
        </authorList>
    </citation>
    <scope>NUCLEOTIDE SEQUENCE [LARGE SCALE GENOMIC DNA]</scope>
</reference>
<protein>
    <submittedName>
        <fullName evidence="6">Cathepsin L-like</fullName>
    </submittedName>
</protein>
<evidence type="ECO:0000256" key="1">
    <source>
        <dbReference type="ARBA" id="ARBA00008455"/>
    </source>
</evidence>
<dbReference type="InterPro" id="IPR038765">
    <property type="entry name" value="Papain-like_cys_pep_sf"/>
</dbReference>
<dbReference type="Proteomes" id="UP000694904">
    <property type="component" value="Chromosome 4"/>
</dbReference>
<keyword evidence="5" id="KW-1185">Reference proteome</keyword>
<sequence>MRAVLVIFFLVAVVQCMANDDVSDEEWNSYKKLYNKNYATSSEDRLRRQIYKDNKNQFETHNGRFAAGLETWEMGVNQFTDLTSEEFQMMSCSSPLEDVRADYVYMPPANLKLPKSVDWRKKKAVSGIRHLGQCASCYAFATVAAIESHQFLKTGKMIELSEQNLLDCSSNPPYTNKGCYSGTVDESLRYVKENGINTRSSYGYEGKRGKCRFRKDHNGANVAASVLVNRNDEYALQAAVATIGPVTVTFNGQHMQGYISGIAQKPCTKNTTYHSLLVVGYGTDKGVDYWLLKNAWGKWGESGYMRVARNKNNYCGIASWPVFPVI</sequence>
<reference evidence="5" key="1">
    <citation type="journal article" date="1997" name="Nucleic Acids Res.">
        <title>tRNAscan-SE: a program for improved detection of transfer RNA genes in genomic sequence.</title>
        <authorList>
            <person name="Lowe T.M."/>
            <person name="Eddy S.R."/>
        </authorList>
    </citation>
    <scope>NUCLEOTIDE SEQUENCE [LARGE SCALE GENOMIC DNA]</scope>
</reference>
<proteinExistence type="inferred from homology"/>
<feature type="chain" id="PRO_5046098597" evidence="2">
    <location>
        <begin position="19"/>
        <end position="326"/>
    </location>
</feature>
<gene>
    <name evidence="6" type="primary">LOC108612627</name>
</gene>
<comment type="similarity">
    <text evidence="1">Belongs to the peptidase C1 family.</text>
</comment>
<dbReference type="Pfam" id="PF00112">
    <property type="entry name" value="Peptidase_C1"/>
    <property type="match status" value="1"/>
</dbReference>
<evidence type="ECO:0000259" key="3">
    <source>
        <dbReference type="SMART" id="SM00645"/>
    </source>
</evidence>
<feature type="signal peptide" evidence="2">
    <location>
        <begin position="1"/>
        <end position="18"/>
    </location>
</feature>
<accession>A0ABM1P1I2</accession>
<evidence type="ECO:0000259" key="4">
    <source>
        <dbReference type="SMART" id="SM00848"/>
    </source>
</evidence>
<dbReference type="InterPro" id="IPR025660">
    <property type="entry name" value="Pept_his_AS"/>
</dbReference>
<dbReference type="CDD" id="cd02248">
    <property type="entry name" value="Peptidase_C1A"/>
    <property type="match status" value="1"/>
</dbReference>
<evidence type="ECO:0000313" key="5">
    <source>
        <dbReference type="Proteomes" id="UP000694904"/>
    </source>
</evidence>
<feature type="domain" description="Peptidase C1A papain C-terminal" evidence="3">
    <location>
        <begin position="113"/>
        <end position="325"/>
    </location>
</feature>
<keyword evidence="2" id="KW-0732">Signal</keyword>
<dbReference type="PRINTS" id="PR00705">
    <property type="entry name" value="PAPAIN"/>
</dbReference>
<dbReference type="SUPFAM" id="SSF54001">
    <property type="entry name" value="Cysteine proteinases"/>
    <property type="match status" value="1"/>
</dbReference>
<evidence type="ECO:0000313" key="6">
    <source>
        <dbReference type="RefSeq" id="XP_017861068.1"/>
    </source>
</evidence>
<dbReference type="PANTHER" id="PTHR12411">
    <property type="entry name" value="CYSTEINE PROTEASE FAMILY C1-RELATED"/>
    <property type="match status" value="1"/>
</dbReference>
<dbReference type="InterPro" id="IPR013201">
    <property type="entry name" value="Prot_inhib_I29"/>
</dbReference>
<organism evidence="5 6">
    <name type="scientific">Drosophila arizonae</name>
    <name type="common">Fruit fly</name>
    <dbReference type="NCBI Taxonomy" id="7263"/>
    <lineage>
        <taxon>Eukaryota</taxon>
        <taxon>Metazoa</taxon>
        <taxon>Ecdysozoa</taxon>
        <taxon>Arthropoda</taxon>
        <taxon>Hexapoda</taxon>
        <taxon>Insecta</taxon>
        <taxon>Pterygota</taxon>
        <taxon>Neoptera</taxon>
        <taxon>Endopterygota</taxon>
        <taxon>Diptera</taxon>
        <taxon>Brachycera</taxon>
        <taxon>Muscomorpha</taxon>
        <taxon>Ephydroidea</taxon>
        <taxon>Drosophilidae</taxon>
        <taxon>Drosophila</taxon>
    </lineage>
</organism>
<dbReference type="SMART" id="SM00848">
    <property type="entry name" value="Inhibitor_I29"/>
    <property type="match status" value="1"/>
</dbReference>
<evidence type="ECO:0000256" key="2">
    <source>
        <dbReference type="SAM" id="SignalP"/>
    </source>
</evidence>
<dbReference type="Gene3D" id="1.10.287.2250">
    <property type="match status" value="1"/>
</dbReference>